<feature type="transmembrane region" description="Helical" evidence="1">
    <location>
        <begin position="74"/>
        <end position="93"/>
    </location>
</feature>
<organism evidence="2 3">
    <name type="scientific">Lacticaseibacillus mingshuiensis</name>
    <dbReference type="NCBI Taxonomy" id="2799574"/>
    <lineage>
        <taxon>Bacteria</taxon>
        <taxon>Bacillati</taxon>
        <taxon>Bacillota</taxon>
        <taxon>Bacilli</taxon>
        <taxon>Lactobacillales</taxon>
        <taxon>Lactobacillaceae</taxon>
        <taxon>Lacticaseibacillus</taxon>
    </lineage>
</organism>
<keyword evidence="1" id="KW-0812">Transmembrane</keyword>
<gene>
    <name evidence="2" type="ORF">ACFQ4P_03745</name>
</gene>
<sequence length="254" mass="28162">MAKFPLPGYWNLFKATGLPPFDQSAEGSALIKKYNETAAKTQSTLSIYRVAFWLCVIIIIWNFFMFTSETGGSLGVAFICFILLFVFRGSSFLGRRASRARSQAREDMIQGRYRYTDKLLKAVVPLTVNGKYWTHRYGDWGLLYGSTACTFVNQDTGTLVAYSNENIKHATREHLHTGSSTSTSSSSVGTGTMIGDTGVMVGGSTGTSSSDTTDYYEWRLDILSNFVDYPKISIVLPDTERSRDFTGNVVALLD</sequence>
<evidence type="ECO:0008006" key="4">
    <source>
        <dbReference type="Google" id="ProtNLM"/>
    </source>
</evidence>
<evidence type="ECO:0000313" key="3">
    <source>
        <dbReference type="Proteomes" id="UP001597196"/>
    </source>
</evidence>
<accession>A0ABW4CGD9</accession>
<dbReference type="EMBL" id="JBHTOC010000004">
    <property type="protein sequence ID" value="MFD1429362.1"/>
    <property type="molecule type" value="Genomic_DNA"/>
</dbReference>
<keyword evidence="1" id="KW-0472">Membrane</keyword>
<feature type="transmembrane region" description="Helical" evidence="1">
    <location>
        <begin position="50"/>
        <end position="68"/>
    </location>
</feature>
<dbReference type="RefSeq" id="WP_203626286.1">
    <property type="nucleotide sequence ID" value="NZ_BOLQ01000003.1"/>
</dbReference>
<reference evidence="3" key="1">
    <citation type="journal article" date="2019" name="Int. J. Syst. Evol. Microbiol.">
        <title>The Global Catalogue of Microorganisms (GCM) 10K type strain sequencing project: providing services to taxonomists for standard genome sequencing and annotation.</title>
        <authorList>
            <consortium name="The Broad Institute Genomics Platform"/>
            <consortium name="The Broad Institute Genome Sequencing Center for Infectious Disease"/>
            <person name="Wu L."/>
            <person name="Ma J."/>
        </authorList>
    </citation>
    <scope>NUCLEOTIDE SEQUENCE [LARGE SCALE GENOMIC DNA]</scope>
    <source>
        <strain evidence="3">CCM 8980</strain>
    </source>
</reference>
<keyword evidence="1" id="KW-1133">Transmembrane helix</keyword>
<keyword evidence="3" id="KW-1185">Reference proteome</keyword>
<protein>
    <recommendedName>
        <fullName evidence="4">YcxB-like protein domain-containing protein</fullName>
    </recommendedName>
</protein>
<comment type="caution">
    <text evidence="2">The sequence shown here is derived from an EMBL/GenBank/DDBJ whole genome shotgun (WGS) entry which is preliminary data.</text>
</comment>
<name>A0ABW4CGD9_9LACO</name>
<proteinExistence type="predicted"/>
<dbReference type="Proteomes" id="UP001597196">
    <property type="component" value="Unassembled WGS sequence"/>
</dbReference>
<evidence type="ECO:0000313" key="2">
    <source>
        <dbReference type="EMBL" id="MFD1429362.1"/>
    </source>
</evidence>
<evidence type="ECO:0000256" key="1">
    <source>
        <dbReference type="SAM" id="Phobius"/>
    </source>
</evidence>